<feature type="compositionally biased region" description="Basic residues" evidence="1">
    <location>
        <begin position="583"/>
        <end position="592"/>
    </location>
</feature>
<organism evidence="2">
    <name type="scientific">bioreactor metagenome</name>
    <dbReference type="NCBI Taxonomy" id="1076179"/>
    <lineage>
        <taxon>unclassified sequences</taxon>
        <taxon>metagenomes</taxon>
        <taxon>ecological metagenomes</taxon>
    </lineage>
</organism>
<sequence length="1034" mass="117024">MQQLFDRLLRVAVEHPRVLLVEQRVLDAGIARALAALRDENLLRLPHFQHRHAGDRRVRVFLRRRVHDVVRADHDRHVGFREVVVDLVHLHDDVVGHLRLGQKHVHVPGQTARDRVDREADVLALAAQDRGQLRHRHLRLRHGHAIARNDDHAVGVAQRIGHALRVDRHLLAGHFHRRARRAAEAAEDHRDERAVHRLAHDVGQDCARGADEGAGHDQQIVAEREADRRRGPARIAVQHRHHDRHVGAADAHDQVIADEEGQKRHHDQRPGPGAVHEGDEHGERQQRGARVQQVAARQLLRLAVDLAGKLAEGDDRAGEGDSPDEDAEEQLDAQDVQLDRRLVRDKRGKAGERLARGRVHGPDARHLEIGVIADEHGGKTDEAVQRRDELRHLGHLDRLRHIPAEHRATREHQRNHPAMAHARAEDRGDDGERHAGDAVPHRAFRALLPREATEREDEENGCSDIGSLNDTDGKHLSPSPRSRFLEHGEHPPGDEEAADDVDRGDQHRQRGEDDDEPAARADLQQRAEDDDARDRVRHRHQRRMQRMRHVPDHLEADEAAQREDHEVRHERGRRDRAHEQQQRRAHGQQHHLLPRRLAEGRLLGCLAFLGGRLLGLLLRLVRGDRLDLRRRRREGHRALEGHGGAADHVVFHVVDDDAILAGREIGDHVADVGRIKLRGLRRHPRREVVVADDRDAVLRDDLLARHGQVTVAATFRRKVDDDRAALHRRDHVGEPQLRRIAARDQRRGDDDVHVGGKLAELLQLCFAELGARGRGIATCRGAVLGLFLEIEIDEFGAHRFDLLGHFGTHVEGIGDRAKRGGRADRGQTRDAGADDQHLGRRHLARRRHLTGEEAAEVVRGLHHGAIARDVRHRAERVHLLRPRDPRHHVHRDEVRAGFLRQFKAIGVLAGVEERDHRLPLAQPAVFLVGDQRAHLDDEIDLGEELRHGRDHGDPGLAIGLIREAGGVARPGLDETGMPQFLQLQRGIGGHRDARFPLERLSRSADLHVFLSHDCPRTNFSRGTQTWQNLLSTAQ</sequence>
<feature type="region of interest" description="Disordered" evidence="1">
    <location>
        <begin position="311"/>
        <end position="349"/>
    </location>
</feature>
<feature type="region of interest" description="Disordered" evidence="1">
    <location>
        <begin position="259"/>
        <end position="291"/>
    </location>
</feature>
<feature type="region of interest" description="Disordered" evidence="1">
    <location>
        <begin position="206"/>
        <end position="231"/>
    </location>
</feature>
<feature type="compositionally biased region" description="Basic and acidic residues" evidence="1">
    <location>
        <begin position="422"/>
        <end position="440"/>
    </location>
</feature>
<evidence type="ECO:0000313" key="2">
    <source>
        <dbReference type="EMBL" id="MPL99903.1"/>
    </source>
</evidence>
<feature type="compositionally biased region" description="Acidic residues" evidence="1">
    <location>
        <begin position="321"/>
        <end position="332"/>
    </location>
</feature>
<protein>
    <submittedName>
        <fullName evidence="2">Uncharacterized protein</fullName>
    </submittedName>
</protein>
<feature type="compositionally biased region" description="Basic and acidic residues" evidence="1">
    <location>
        <begin position="276"/>
        <end position="286"/>
    </location>
</feature>
<dbReference type="EMBL" id="VSSQ01000696">
    <property type="protein sequence ID" value="MPL99903.1"/>
    <property type="molecule type" value="Genomic_DNA"/>
</dbReference>
<gene>
    <name evidence="2" type="ORF">SDC9_46124</name>
</gene>
<dbReference type="AlphaFoldDB" id="A0A644WBY7"/>
<feature type="compositionally biased region" description="Basic and acidic residues" evidence="1">
    <location>
        <begin position="549"/>
        <end position="582"/>
    </location>
</feature>
<feature type="compositionally biased region" description="Basic and acidic residues" evidence="1">
    <location>
        <begin position="483"/>
        <end position="493"/>
    </location>
</feature>
<feature type="compositionally biased region" description="Basic and acidic residues" evidence="1">
    <location>
        <begin position="206"/>
        <end position="215"/>
    </location>
</feature>
<proteinExistence type="predicted"/>
<feature type="region of interest" description="Disordered" evidence="1">
    <location>
        <begin position="814"/>
        <end position="838"/>
    </location>
</feature>
<feature type="compositionally biased region" description="Basic residues" evidence="1">
    <location>
        <begin position="535"/>
        <end position="548"/>
    </location>
</feature>
<feature type="region of interest" description="Disordered" evidence="1">
    <location>
        <begin position="405"/>
        <end position="592"/>
    </location>
</feature>
<comment type="caution">
    <text evidence="2">The sequence shown here is derived from an EMBL/GenBank/DDBJ whole genome shotgun (WGS) entry which is preliminary data.</text>
</comment>
<feature type="compositionally biased region" description="Basic and acidic residues" evidence="1">
    <location>
        <begin position="500"/>
        <end position="527"/>
    </location>
</feature>
<reference evidence="2" key="1">
    <citation type="submission" date="2019-08" db="EMBL/GenBank/DDBJ databases">
        <authorList>
            <person name="Kucharzyk K."/>
            <person name="Murdoch R.W."/>
            <person name="Higgins S."/>
            <person name="Loffler F."/>
        </authorList>
    </citation>
    <scope>NUCLEOTIDE SEQUENCE</scope>
</reference>
<accession>A0A644WBY7</accession>
<name>A0A644WBY7_9ZZZZ</name>
<evidence type="ECO:0000256" key="1">
    <source>
        <dbReference type="SAM" id="MobiDB-lite"/>
    </source>
</evidence>
<feature type="compositionally biased region" description="Basic and acidic residues" evidence="1">
    <location>
        <begin position="405"/>
        <end position="414"/>
    </location>
</feature>